<reference evidence="9 10" key="1">
    <citation type="submission" date="2009-11" db="EMBL/GenBank/DDBJ databases">
        <title>Annotation of Allomyces macrogynus ATCC 38327.</title>
        <authorList>
            <consortium name="The Broad Institute Genome Sequencing Platform"/>
            <person name="Russ C."/>
            <person name="Cuomo C."/>
            <person name="Burger G."/>
            <person name="Gray M.W."/>
            <person name="Holland P.W.H."/>
            <person name="King N."/>
            <person name="Lang F.B.F."/>
            <person name="Roger A.J."/>
            <person name="Ruiz-Trillo I."/>
            <person name="Young S.K."/>
            <person name="Zeng Q."/>
            <person name="Gargeya S."/>
            <person name="Fitzgerald M."/>
            <person name="Haas B."/>
            <person name="Abouelleil A."/>
            <person name="Alvarado L."/>
            <person name="Arachchi H.M."/>
            <person name="Berlin A."/>
            <person name="Chapman S.B."/>
            <person name="Gearin G."/>
            <person name="Goldberg J."/>
            <person name="Griggs A."/>
            <person name="Gujja S."/>
            <person name="Hansen M."/>
            <person name="Heiman D."/>
            <person name="Howarth C."/>
            <person name="Larimer J."/>
            <person name="Lui A."/>
            <person name="MacDonald P.J.P."/>
            <person name="McCowen C."/>
            <person name="Montmayeur A."/>
            <person name="Murphy C."/>
            <person name="Neiman D."/>
            <person name="Pearson M."/>
            <person name="Priest M."/>
            <person name="Roberts A."/>
            <person name="Saif S."/>
            <person name="Shea T."/>
            <person name="Sisk P."/>
            <person name="Stolte C."/>
            <person name="Sykes S."/>
            <person name="Wortman J."/>
            <person name="Nusbaum C."/>
            <person name="Birren B."/>
        </authorList>
    </citation>
    <scope>NUCLEOTIDE SEQUENCE [LARGE SCALE GENOMIC DNA]</scope>
    <source>
        <strain evidence="9 10">ATCC 38327</strain>
    </source>
</reference>
<feature type="compositionally biased region" description="Acidic residues" evidence="6">
    <location>
        <begin position="99"/>
        <end position="110"/>
    </location>
</feature>
<dbReference type="eggNOG" id="KOG2318">
    <property type="taxonomic scope" value="Eukaryota"/>
</dbReference>
<evidence type="ECO:0000256" key="2">
    <source>
        <dbReference type="ARBA" id="ARBA00009087"/>
    </source>
</evidence>
<protein>
    <submittedName>
        <fullName evidence="9">Uncharacterized protein</fullName>
    </submittedName>
</protein>
<dbReference type="Pfam" id="PF08159">
    <property type="entry name" value="NUC153"/>
    <property type="match status" value="1"/>
</dbReference>
<dbReference type="InterPro" id="IPR056750">
    <property type="entry name" value="RRM_ESF1"/>
</dbReference>
<keyword evidence="4" id="KW-0539">Nucleus</keyword>
<dbReference type="VEuPathDB" id="FungiDB:AMAG_15237"/>
<feature type="compositionally biased region" description="Basic and acidic residues" evidence="6">
    <location>
        <begin position="517"/>
        <end position="531"/>
    </location>
</feature>
<comment type="subcellular location">
    <subcellularLocation>
        <location evidence="1">Nucleus</location>
        <location evidence="1">Nucleolus</location>
    </subcellularLocation>
</comment>
<feature type="region of interest" description="Disordered" evidence="6">
    <location>
        <begin position="636"/>
        <end position="693"/>
    </location>
</feature>
<gene>
    <name evidence="9" type="ORF">AMAG_15237</name>
</gene>
<evidence type="ECO:0000256" key="1">
    <source>
        <dbReference type="ARBA" id="ARBA00004604"/>
    </source>
</evidence>
<dbReference type="OMA" id="YEMEMSW"/>
<reference evidence="10" key="2">
    <citation type="submission" date="2009-11" db="EMBL/GenBank/DDBJ databases">
        <title>The Genome Sequence of Allomyces macrogynus strain ATCC 38327.</title>
        <authorList>
            <consortium name="The Broad Institute Genome Sequencing Platform"/>
            <person name="Russ C."/>
            <person name="Cuomo C."/>
            <person name="Shea T."/>
            <person name="Young S.K."/>
            <person name="Zeng Q."/>
            <person name="Koehrsen M."/>
            <person name="Haas B."/>
            <person name="Borodovsky M."/>
            <person name="Guigo R."/>
            <person name="Alvarado L."/>
            <person name="Berlin A."/>
            <person name="Borenstein D."/>
            <person name="Chen Z."/>
            <person name="Engels R."/>
            <person name="Freedman E."/>
            <person name="Gellesch M."/>
            <person name="Goldberg J."/>
            <person name="Griggs A."/>
            <person name="Gujja S."/>
            <person name="Heiman D."/>
            <person name="Hepburn T."/>
            <person name="Howarth C."/>
            <person name="Jen D."/>
            <person name="Larson L."/>
            <person name="Lewis B."/>
            <person name="Mehta T."/>
            <person name="Park D."/>
            <person name="Pearson M."/>
            <person name="Roberts A."/>
            <person name="Saif S."/>
            <person name="Shenoy N."/>
            <person name="Sisk P."/>
            <person name="Stolte C."/>
            <person name="Sykes S."/>
            <person name="Walk T."/>
            <person name="White J."/>
            <person name="Yandava C."/>
            <person name="Burger G."/>
            <person name="Gray M.W."/>
            <person name="Holland P.W.H."/>
            <person name="King N."/>
            <person name="Lang F.B.F."/>
            <person name="Roger A.J."/>
            <person name="Ruiz-Trillo I."/>
            <person name="Lander E."/>
            <person name="Nusbaum C."/>
        </authorList>
    </citation>
    <scope>NUCLEOTIDE SEQUENCE [LARGE SCALE GENOMIC DNA]</scope>
    <source>
        <strain evidence="10">ATCC 38327</strain>
    </source>
</reference>
<dbReference type="AlphaFoldDB" id="A0A0L0T8B9"/>
<feature type="coiled-coil region" evidence="5">
    <location>
        <begin position="588"/>
        <end position="616"/>
    </location>
</feature>
<feature type="compositionally biased region" description="Basic and acidic residues" evidence="6">
    <location>
        <begin position="61"/>
        <end position="77"/>
    </location>
</feature>
<dbReference type="GO" id="GO:0003723">
    <property type="term" value="F:RNA binding"/>
    <property type="evidence" value="ECO:0007669"/>
    <property type="project" value="TreeGrafter"/>
</dbReference>
<feature type="region of interest" description="Disordered" evidence="6">
    <location>
        <begin position="297"/>
        <end position="317"/>
    </location>
</feature>
<evidence type="ECO:0000313" key="10">
    <source>
        <dbReference type="Proteomes" id="UP000054350"/>
    </source>
</evidence>
<dbReference type="Pfam" id="PF25121">
    <property type="entry name" value="RRM_ESF1"/>
    <property type="match status" value="1"/>
</dbReference>
<feature type="compositionally biased region" description="Acidic residues" evidence="6">
    <location>
        <begin position="298"/>
        <end position="317"/>
    </location>
</feature>
<sequence>MANPKKKSASSSKRPAAARDDAAPAVVTDSRFAAVHNDPRFKPIKKKNVKVKVDARFKDLIQNDKEFEHGPAVDKYGRRVGKSAKTDELARFYDLQSSSDEDEGDGGEGEEGPKRKKVPVAKKEKQQPAVAKKDGKKRADRRPMPPAFSSSSSDSDSDSDDADAAGARRALQMRGEASMSGTDSDDSSDAGSESDLDVDELDLSTLPDEPDEAFFDEVLDRADIPVGDATRRFAVVNMDWDHLKAHDLYKVFDSVKPQGAVVKSVTVYPSEFGKERMAAEEAQGPMIAGVAAVPVPMDAEESDESDDEKEPALTLEEEDDTDYNAEALRRYQLERLRYYYAVVECDSVETAAAIFKQCDGAEFEATSNFFDLRYIPDDVSFDDDIPRDVATGVAVDYKPHTFETKALQHTNVKLTWDEDDPDRVQVTRKKLSYNELKAMDFKAYIASDSESENDEDAAAKYRALLGLSGEAKGKGGKDDEESESDVEGDMQVTFTPGLSEAAAKLIKDRDERKMLENETTIERYQRKERERKQKRKDKFKNADAEEEAAGAEDTAGFDDPFFAEDMDVDDAEAIDAGLPTAAETKAVKQAKKQAKKQLAKRRKQMAAEDAAELTEESGHFEVDVADARFQSVLAEPEFAIDPTNPHFKNTPGMHKMLSEKRKRAAATRGAKAPATAAGAEEGKSGKGELNSLVDAVKRKSSAALKDLGGAGVGRRKKPRNA</sequence>
<accession>A0A0L0T8B9</accession>
<dbReference type="PANTHER" id="PTHR12202:SF0">
    <property type="entry name" value="ESF1 HOMOLOG"/>
    <property type="match status" value="1"/>
</dbReference>
<feature type="compositionally biased region" description="Acidic residues" evidence="6">
    <location>
        <begin position="478"/>
        <end position="488"/>
    </location>
</feature>
<keyword evidence="3 5" id="KW-0175">Coiled coil</keyword>
<comment type="similarity">
    <text evidence="2">Belongs to the ESF1 family.</text>
</comment>
<feature type="domain" description="ESF1 RRM" evidence="8">
    <location>
        <begin position="230"/>
        <end position="391"/>
    </location>
</feature>
<evidence type="ECO:0000256" key="3">
    <source>
        <dbReference type="ARBA" id="ARBA00023054"/>
    </source>
</evidence>
<feature type="region of interest" description="Disordered" evidence="6">
    <location>
        <begin position="469"/>
        <end position="498"/>
    </location>
</feature>
<dbReference type="STRING" id="578462.A0A0L0T8B9"/>
<dbReference type="Proteomes" id="UP000054350">
    <property type="component" value="Unassembled WGS sequence"/>
</dbReference>
<dbReference type="GO" id="GO:0006364">
    <property type="term" value="P:rRNA processing"/>
    <property type="evidence" value="ECO:0007669"/>
    <property type="project" value="InterPro"/>
</dbReference>
<dbReference type="GO" id="GO:0005730">
    <property type="term" value="C:nucleolus"/>
    <property type="evidence" value="ECO:0007669"/>
    <property type="project" value="UniProtKB-SubCell"/>
</dbReference>
<feature type="region of interest" description="Disordered" evidence="6">
    <location>
        <begin position="517"/>
        <end position="562"/>
    </location>
</feature>
<evidence type="ECO:0000313" key="9">
    <source>
        <dbReference type="EMBL" id="KNE70977.1"/>
    </source>
</evidence>
<evidence type="ECO:0000259" key="8">
    <source>
        <dbReference type="Pfam" id="PF25121"/>
    </source>
</evidence>
<dbReference type="PANTHER" id="PTHR12202">
    <property type="entry name" value="ESF1 HOMOLOG"/>
    <property type="match status" value="1"/>
</dbReference>
<proteinExistence type="inferred from homology"/>
<evidence type="ECO:0000259" key="7">
    <source>
        <dbReference type="Pfam" id="PF08159"/>
    </source>
</evidence>
<feature type="region of interest" description="Disordered" evidence="6">
    <location>
        <begin position="1"/>
        <end position="26"/>
    </location>
</feature>
<feature type="region of interest" description="Disordered" evidence="6">
    <location>
        <begin position="61"/>
        <end position="210"/>
    </location>
</feature>
<evidence type="ECO:0000256" key="4">
    <source>
        <dbReference type="ARBA" id="ARBA00023242"/>
    </source>
</evidence>
<keyword evidence="10" id="KW-1185">Reference proteome</keyword>
<evidence type="ECO:0000256" key="5">
    <source>
        <dbReference type="SAM" id="Coils"/>
    </source>
</evidence>
<dbReference type="InterPro" id="IPR039754">
    <property type="entry name" value="Esf1"/>
</dbReference>
<dbReference type="InterPro" id="IPR012580">
    <property type="entry name" value="NUC153"/>
</dbReference>
<dbReference type="OrthoDB" id="431825at2759"/>
<feature type="compositionally biased region" description="Low complexity" evidence="6">
    <location>
        <begin position="666"/>
        <end position="679"/>
    </location>
</feature>
<feature type="domain" description="NUC153" evidence="7">
    <location>
        <begin position="626"/>
        <end position="653"/>
    </location>
</feature>
<organism evidence="9 10">
    <name type="scientific">Allomyces macrogynus (strain ATCC 38327)</name>
    <name type="common">Allomyces javanicus var. macrogynus</name>
    <dbReference type="NCBI Taxonomy" id="578462"/>
    <lineage>
        <taxon>Eukaryota</taxon>
        <taxon>Fungi</taxon>
        <taxon>Fungi incertae sedis</taxon>
        <taxon>Blastocladiomycota</taxon>
        <taxon>Blastocladiomycetes</taxon>
        <taxon>Blastocladiales</taxon>
        <taxon>Blastocladiaceae</taxon>
        <taxon>Allomyces</taxon>
    </lineage>
</organism>
<name>A0A0L0T8B9_ALLM3</name>
<dbReference type="EMBL" id="GG745369">
    <property type="protein sequence ID" value="KNE70977.1"/>
    <property type="molecule type" value="Genomic_DNA"/>
</dbReference>
<feature type="compositionally biased region" description="Acidic residues" evidence="6">
    <location>
        <begin position="183"/>
        <end position="210"/>
    </location>
</feature>
<evidence type="ECO:0000256" key="6">
    <source>
        <dbReference type="SAM" id="MobiDB-lite"/>
    </source>
</evidence>